<keyword evidence="1" id="KW-0472">Membrane</keyword>
<sequence length="118" mass="13550">MKKLFFVSLAVYLLALIAAYVTGYSGRLYNWVLLTAIILAYYFNRARKQRESIDFSAVIRASIFVWAILFGVASIISVFVRDGYIFVNGLWLATTIYGMLCVGRLRREMNRAAYRGNR</sequence>
<gene>
    <name evidence="2" type="ORF">SAMN00808754_1457</name>
</gene>
<keyword evidence="1" id="KW-1133">Transmembrane helix</keyword>
<dbReference type="EMBL" id="LT838272">
    <property type="protein sequence ID" value="SMB96337.1"/>
    <property type="molecule type" value="Genomic_DNA"/>
</dbReference>
<keyword evidence="1" id="KW-0812">Transmembrane</keyword>
<feature type="transmembrane region" description="Helical" evidence="1">
    <location>
        <begin position="85"/>
        <end position="105"/>
    </location>
</feature>
<feature type="transmembrane region" description="Helical" evidence="1">
    <location>
        <begin position="28"/>
        <end position="45"/>
    </location>
</feature>
<dbReference type="STRING" id="698762.SAMN00808754_1457"/>
<keyword evidence="3" id="KW-1185">Reference proteome</keyword>
<proteinExistence type="predicted"/>
<protein>
    <submittedName>
        <fullName evidence="2">Uncharacterized protein</fullName>
    </submittedName>
</protein>
<evidence type="ECO:0000313" key="3">
    <source>
        <dbReference type="Proteomes" id="UP000192569"/>
    </source>
</evidence>
<name>A0A1W1VSJ5_9FIRM</name>
<accession>A0A1W1VSJ5</accession>
<evidence type="ECO:0000313" key="2">
    <source>
        <dbReference type="EMBL" id="SMB96337.1"/>
    </source>
</evidence>
<feature type="transmembrane region" description="Helical" evidence="1">
    <location>
        <begin position="57"/>
        <end position="79"/>
    </location>
</feature>
<organism evidence="2 3">
    <name type="scientific">Thermanaeromonas toyohensis ToBE</name>
    <dbReference type="NCBI Taxonomy" id="698762"/>
    <lineage>
        <taxon>Bacteria</taxon>
        <taxon>Bacillati</taxon>
        <taxon>Bacillota</taxon>
        <taxon>Clostridia</taxon>
        <taxon>Neomoorellales</taxon>
        <taxon>Neomoorellaceae</taxon>
        <taxon>Thermanaeromonas</taxon>
    </lineage>
</organism>
<evidence type="ECO:0000256" key="1">
    <source>
        <dbReference type="SAM" id="Phobius"/>
    </source>
</evidence>
<dbReference type="Proteomes" id="UP000192569">
    <property type="component" value="Chromosome I"/>
</dbReference>
<reference evidence="2 3" key="1">
    <citation type="submission" date="2017-04" db="EMBL/GenBank/DDBJ databases">
        <authorList>
            <person name="Afonso C.L."/>
            <person name="Miller P.J."/>
            <person name="Scott M.A."/>
            <person name="Spackman E."/>
            <person name="Goraichik I."/>
            <person name="Dimitrov K.M."/>
            <person name="Suarez D.L."/>
            <person name="Swayne D.E."/>
        </authorList>
    </citation>
    <scope>NUCLEOTIDE SEQUENCE [LARGE SCALE GENOMIC DNA]</scope>
    <source>
        <strain evidence="2 3">ToBE</strain>
    </source>
</reference>
<dbReference type="AlphaFoldDB" id="A0A1W1VSJ5"/>